<sequence>MEKWYYLVSTNNQYFWFKQIAKAKFYLEKKDNIFLVAKKLSHKYIISMNKDKIQGKSSNLIGQIRSKKKYDFIFMIMGLILKKQITSSQYNRLIIIYQSINQIIRIWIPQIPNFLVNKNK</sequence>
<dbReference type="OrthoDB" id="8775810at2759"/>
<evidence type="ECO:0000313" key="1">
    <source>
        <dbReference type="EMBL" id="CAD8099587.1"/>
    </source>
</evidence>
<reference evidence="1" key="1">
    <citation type="submission" date="2021-01" db="EMBL/GenBank/DDBJ databases">
        <authorList>
            <consortium name="Genoscope - CEA"/>
            <person name="William W."/>
        </authorList>
    </citation>
    <scope>NUCLEOTIDE SEQUENCE</scope>
</reference>
<protein>
    <submittedName>
        <fullName evidence="1">Uncharacterized protein</fullName>
    </submittedName>
</protein>
<dbReference type="EMBL" id="CAJJDN010000072">
    <property type="protein sequence ID" value="CAD8099587.1"/>
    <property type="molecule type" value="Genomic_DNA"/>
</dbReference>
<comment type="caution">
    <text evidence="1">The sequence shown here is derived from an EMBL/GenBank/DDBJ whole genome shotgun (WGS) entry which is preliminary data.</text>
</comment>
<organism evidence="1 2">
    <name type="scientific">Paramecium sonneborni</name>
    <dbReference type="NCBI Taxonomy" id="65129"/>
    <lineage>
        <taxon>Eukaryota</taxon>
        <taxon>Sar</taxon>
        <taxon>Alveolata</taxon>
        <taxon>Ciliophora</taxon>
        <taxon>Intramacronucleata</taxon>
        <taxon>Oligohymenophorea</taxon>
        <taxon>Peniculida</taxon>
        <taxon>Parameciidae</taxon>
        <taxon>Paramecium</taxon>
    </lineage>
</organism>
<dbReference type="Proteomes" id="UP000692954">
    <property type="component" value="Unassembled WGS sequence"/>
</dbReference>
<name>A0A8S1P8S2_9CILI</name>
<keyword evidence="2" id="KW-1185">Reference proteome</keyword>
<evidence type="ECO:0000313" key="2">
    <source>
        <dbReference type="Proteomes" id="UP000692954"/>
    </source>
</evidence>
<proteinExistence type="predicted"/>
<accession>A0A8S1P8S2</accession>
<gene>
    <name evidence="1" type="ORF">PSON_ATCC_30995.1.T0720097</name>
</gene>
<dbReference type="AlphaFoldDB" id="A0A8S1P8S2"/>